<name>A0A1I2R733_9HYPH</name>
<accession>A0A1I2R733</accession>
<gene>
    <name evidence="2" type="ORF">SAMN05192565_102116</name>
</gene>
<dbReference type="AlphaFoldDB" id="A0A1I2R733"/>
<dbReference type="EMBL" id="FOPM01000002">
    <property type="protein sequence ID" value="SFG36262.1"/>
    <property type="molecule type" value="Genomic_DNA"/>
</dbReference>
<sequence length="80" mass="8496">MEAMLKLTTLTWKSITVLPSLVGASVGFALVVALVCQLPLELAVGVLVCALIFAELGYLCILILANRRDAVRSALAPSKR</sequence>
<keyword evidence="1" id="KW-0812">Transmembrane</keyword>
<organism evidence="2 3">
    <name type="scientific">Methylobacterium gossipiicola</name>
    <dbReference type="NCBI Taxonomy" id="582675"/>
    <lineage>
        <taxon>Bacteria</taxon>
        <taxon>Pseudomonadati</taxon>
        <taxon>Pseudomonadota</taxon>
        <taxon>Alphaproteobacteria</taxon>
        <taxon>Hyphomicrobiales</taxon>
        <taxon>Methylobacteriaceae</taxon>
        <taxon>Methylobacterium</taxon>
    </lineage>
</organism>
<evidence type="ECO:0000256" key="1">
    <source>
        <dbReference type="SAM" id="Phobius"/>
    </source>
</evidence>
<proteinExistence type="predicted"/>
<dbReference type="STRING" id="582675.SAMN05192565_102116"/>
<evidence type="ECO:0000313" key="2">
    <source>
        <dbReference type="EMBL" id="SFG36262.1"/>
    </source>
</evidence>
<keyword evidence="1" id="KW-0472">Membrane</keyword>
<protein>
    <submittedName>
        <fullName evidence="2">Uncharacterized protein</fullName>
    </submittedName>
</protein>
<keyword evidence="3" id="KW-1185">Reference proteome</keyword>
<feature type="transmembrane region" description="Helical" evidence="1">
    <location>
        <begin position="42"/>
        <end position="65"/>
    </location>
</feature>
<keyword evidence="1" id="KW-1133">Transmembrane helix</keyword>
<feature type="transmembrane region" description="Helical" evidence="1">
    <location>
        <begin position="12"/>
        <end position="36"/>
    </location>
</feature>
<dbReference type="Proteomes" id="UP000199229">
    <property type="component" value="Unassembled WGS sequence"/>
</dbReference>
<evidence type="ECO:0000313" key="3">
    <source>
        <dbReference type="Proteomes" id="UP000199229"/>
    </source>
</evidence>
<reference evidence="3" key="1">
    <citation type="submission" date="2016-10" db="EMBL/GenBank/DDBJ databases">
        <authorList>
            <person name="Varghese N."/>
            <person name="Submissions S."/>
        </authorList>
    </citation>
    <scope>NUCLEOTIDE SEQUENCE [LARGE SCALE GENOMIC DNA]</scope>
    <source>
        <strain evidence="3">Gh-105</strain>
    </source>
</reference>